<dbReference type="Proteomes" id="UP000219563">
    <property type="component" value="Unassembled WGS sequence"/>
</dbReference>
<name>A0A285T623_9FIRM</name>
<comment type="similarity">
    <text evidence="1">Belongs to the archaeal RpoM/eukaryotic RPA12/RPB9/RPC11 RNA polymerase family.</text>
</comment>
<dbReference type="GO" id="GO:0008270">
    <property type="term" value="F:zinc ion binding"/>
    <property type="evidence" value="ECO:0007669"/>
    <property type="project" value="InterPro"/>
</dbReference>
<keyword evidence="2" id="KW-0479">Metal-binding</keyword>
<keyword evidence="4" id="KW-0804">Transcription</keyword>
<evidence type="ECO:0000256" key="4">
    <source>
        <dbReference type="ARBA" id="ARBA00023163"/>
    </source>
</evidence>
<accession>A0A285T623</accession>
<dbReference type="AlphaFoldDB" id="A0A285T623"/>
<dbReference type="InterPro" id="IPR019761">
    <property type="entry name" value="DNA-dir_RNA_pol-M_15_CS"/>
</dbReference>
<evidence type="ECO:0000313" key="5">
    <source>
        <dbReference type="EMBL" id="SOC16464.1"/>
    </source>
</evidence>
<dbReference type="SUPFAM" id="SSF82919">
    <property type="entry name" value="Zn-finger domain of Sec23/24"/>
    <property type="match status" value="1"/>
</dbReference>
<evidence type="ECO:0000313" key="6">
    <source>
        <dbReference type="Proteomes" id="UP000219563"/>
    </source>
</evidence>
<sequence>MFWRKRKLEKTGKMRSAKQLGMIVGLSAKEVNVILRKKGYLSGKPGAYNITSKGELYSEVRGNSNGYGGYAAKSWEFIMWDSCMIYELSNDKYPGIDWYCDKCNAFLNVQKGFNDHKKHWKCKECGYKNLISKEGIVAE</sequence>
<dbReference type="PROSITE" id="PS01030">
    <property type="entry name" value="RNA_POL_M_15KD"/>
    <property type="match status" value="1"/>
</dbReference>
<keyword evidence="3" id="KW-0862">Zinc</keyword>
<proteinExistence type="inferred from homology"/>
<evidence type="ECO:0000256" key="3">
    <source>
        <dbReference type="ARBA" id="ARBA00022833"/>
    </source>
</evidence>
<reference evidence="5 6" key="1">
    <citation type="submission" date="2017-08" db="EMBL/GenBank/DDBJ databases">
        <authorList>
            <person name="de Groot N.N."/>
        </authorList>
    </citation>
    <scope>NUCLEOTIDE SEQUENCE [LARGE SCALE GENOMIC DNA]</scope>
    <source>
        <strain evidence="5 6">DSM 9787</strain>
    </source>
</reference>
<dbReference type="GO" id="GO:0030127">
    <property type="term" value="C:COPII vesicle coat"/>
    <property type="evidence" value="ECO:0007669"/>
    <property type="project" value="InterPro"/>
</dbReference>
<protein>
    <submittedName>
        <fullName evidence="5">Uncharacterized protein</fullName>
    </submittedName>
</protein>
<dbReference type="GO" id="GO:0006886">
    <property type="term" value="P:intracellular protein transport"/>
    <property type="evidence" value="ECO:0007669"/>
    <property type="project" value="InterPro"/>
</dbReference>
<organism evidence="5 6">
    <name type="scientific">Pseudobutyrivibrio ruminis DSM 9787</name>
    <dbReference type="NCBI Taxonomy" id="1123011"/>
    <lineage>
        <taxon>Bacteria</taxon>
        <taxon>Bacillati</taxon>
        <taxon>Bacillota</taxon>
        <taxon>Clostridia</taxon>
        <taxon>Lachnospirales</taxon>
        <taxon>Lachnospiraceae</taxon>
        <taxon>Pseudobutyrivibrio</taxon>
    </lineage>
</organism>
<evidence type="ECO:0000256" key="2">
    <source>
        <dbReference type="ARBA" id="ARBA00022723"/>
    </source>
</evidence>
<evidence type="ECO:0000256" key="1">
    <source>
        <dbReference type="ARBA" id="ARBA00008925"/>
    </source>
</evidence>
<dbReference type="GO" id="GO:0006888">
    <property type="term" value="P:endoplasmic reticulum to Golgi vesicle-mediated transport"/>
    <property type="evidence" value="ECO:0007669"/>
    <property type="project" value="InterPro"/>
</dbReference>
<dbReference type="EMBL" id="OBMR01000014">
    <property type="protein sequence ID" value="SOC16464.1"/>
    <property type="molecule type" value="Genomic_DNA"/>
</dbReference>
<dbReference type="RefSeq" id="WP_242962106.1">
    <property type="nucleotide sequence ID" value="NZ_OBMR01000014.1"/>
</dbReference>
<dbReference type="InterPro" id="IPR036174">
    <property type="entry name" value="Znf_Sec23_Sec24_sf"/>
</dbReference>
<gene>
    <name evidence="5" type="ORF">SAMN02910411_0409</name>
</gene>